<gene>
    <name evidence="2" type="ORF">EMK97_11015</name>
</gene>
<dbReference type="RefSeq" id="WP_130602138.1">
    <property type="nucleotide sequence ID" value="NZ_CP034759.1"/>
</dbReference>
<keyword evidence="1" id="KW-0812">Transmembrane</keyword>
<dbReference type="KEGG" id="lsd:EMK97_11015"/>
<dbReference type="Pfam" id="PF11201">
    <property type="entry name" value="DUF2982"/>
    <property type="match status" value="1"/>
</dbReference>
<feature type="transmembrane region" description="Helical" evidence="1">
    <location>
        <begin position="20"/>
        <end position="40"/>
    </location>
</feature>
<dbReference type="AlphaFoldDB" id="A0A4P6P9J5"/>
<proteinExistence type="predicted"/>
<dbReference type="EMBL" id="CP034759">
    <property type="protein sequence ID" value="QBG36207.1"/>
    <property type="molecule type" value="Genomic_DNA"/>
</dbReference>
<dbReference type="OrthoDB" id="7061905at2"/>
<organism evidence="2 3">
    <name type="scientific">Litorilituus sediminis</name>
    <dbReference type="NCBI Taxonomy" id="718192"/>
    <lineage>
        <taxon>Bacteria</taxon>
        <taxon>Pseudomonadati</taxon>
        <taxon>Pseudomonadota</taxon>
        <taxon>Gammaproteobacteria</taxon>
        <taxon>Alteromonadales</taxon>
        <taxon>Colwelliaceae</taxon>
        <taxon>Litorilituus</taxon>
    </lineage>
</organism>
<keyword evidence="1" id="KW-0472">Membrane</keyword>
<sequence>MTQQNPVIRIKAHTNKHGRFLMVVAALIAGITLLLSQLFWQEHKLVLMFSYLTALVFAITGLAKLSEPAFSILLSPDYLSYQHRNGQWQISWQQIQRFDLVKETIGLEQVELAYIGIKLLDIDMLAKQISPRLANKLIHEQKPLISFAVRYQLIPFERGIICFEPYQLASGELIKGPIAAFLHHSKNLHDAFGFHLYLPASSLDRDLPAFNQLLRQCKQHSQHYHST</sequence>
<evidence type="ECO:0000256" key="1">
    <source>
        <dbReference type="SAM" id="Phobius"/>
    </source>
</evidence>
<dbReference type="InterPro" id="IPR021367">
    <property type="entry name" value="DUF2982"/>
</dbReference>
<name>A0A4P6P9J5_9GAMM</name>
<keyword evidence="1" id="KW-1133">Transmembrane helix</keyword>
<keyword evidence="3" id="KW-1185">Reference proteome</keyword>
<protein>
    <submittedName>
        <fullName evidence="2">DUF2982 domain-containing protein</fullName>
    </submittedName>
</protein>
<feature type="transmembrane region" description="Helical" evidence="1">
    <location>
        <begin position="46"/>
        <end position="65"/>
    </location>
</feature>
<evidence type="ECO:0000313" key="3">
    <source>
        <dbReference type="Proteomes" id="UP000290244"/>
    </source>
</evidence>
<accession>A0A4P6P9J5</accession>
<reference evidence="2 3" key="1">
    <citation type="submission" date="2018-12" db="EMBL/GenBank/DDBJ databases">
        <title>Complete genome of Litorilituus sediminis.</title>
        <authorList>
            <person name="Liu A."/>
            <person name="Rong J."/>
        </authorList>
    </citation>
    <scope>NUCLEOTIDE SEQUENCE [LARGE SCALE GENOMIC DNA]</scope>
    <source>
        <strain evidence="2 3">JCM 17549</strain>
    </source>
</reference>
<evidence type="ECO:0000313" key="2">
    <source>
        <dbReference type="EMBL" id="QBG36207.1"/>
    </source>
</evidence>
<dbReference type="Proteomes" id="UP000290244">
    <property type="component" value="Chromosome"/>
</dbReference>